<dbReference type="InterPro" id="IPR054269">
    <property type="entry name" value="DUF7000"/>
</dbReference>
<reference evidence="2 3" key="1">
    <citation type="journal article" date="2014" name="Genome Announc.">
        <title>Genome Sequence of Youngiibacter fragilis, the Type Strain of the Genus Youngiibacter.</title>
        <authorList>
            <person name="Wawrik C.B."/>
            <person name="Callaghan A.V."/>
            <person name="Stamps B.W."/>
            <person name="Wawrik B."/>
        </authorList>
    </citation>
    <scope>NUCLEOTIDE SEQUENCE [LARGE SCALE GENOMIC DNA]</scope>
    <source>
        <strain evidence="2 3">232.1</strain>
    </source>
</reference>
<accession>V7I906</accession>
<protein>
    <recommendedName>
        <fullName evidence="1">DUF7000 domain-containing protein</fullName>
    </recommendedName>
</protein>
<sequence length="166" mass="18851">MDKLNDQVARYHEELKKGYLQKAYRGIMEFMSGTRTYLSESHADMTTGALYQGFMDMTFFTMTPETLKARKLKVAIVYLHDNNSFEAWLSGTNRQVQSDYLKSLKGTDLSGYELSEAAPGVDSIISLTIAEGPDFNDAEALKKLIEAETMRFITDMERLVSYAKNK</sequence>
<dbReference type="eggNOG" id="ENOG5030VCV">
    <property type="taxonomic scope" value="Bacteria"/>
</dbReference>
<proteinExistence type="predicted"/>
<evidence type="ECO:0000313" key="2">
    <source>
        <dbReference type="EMBL" id="ETA81502.1"/>
    </source>
</evidence>
<dbReference type="EMBL" id="AXUN02000101">
    <property type="protein sequence ID" value="ETA81502.1"/>
    <property type="molecule type" value="Genomic_DNA"/>
</dbReference>
<dbReference type="STRING" id="994573.T472_0206125"/>
<dbReference type="Pfam" id="PF22526">
    <property type="entry name" value="DUF7000"/>
    <property type="match status" value="1"/>
</dbReference>
<evidence type="ECO:0000259" key="1">
    <source>
        <dbReference type="Pfam" id="PF22526"/>
    </source>
</evidence>
<dbReference type="Proteomes" id="UP000017747">
    <property type="component" value="Unassembled WGS sequence"/>
</dbReference>
<name>V7I906_9CLOT</name>
<feature type="domain" description="DUF7000" evidence="1">
    <location>
        <begin position="4"/>
        <end position="159"/>
    </location>
</feature>
<dbReference type="RefSeq" id="WP_023383284.1">
    <property type="nucleotide sequence ID" value="NZ_AXUN02000101.1"/>
</dbReference>
<dbReference type="OrthoDB" id="9816011at2"/>
<organism evidence="2 3">
    <name type="scientific">Youngiibacter fragilis 232.1</name>
    <dbReference type="NCBI Taxonomy" id="994573"/>
    <lineage>
        <taxon>Bacteria</taxon>
        <taxon>Bacillati</taxon>
        <taxon>Bacillota</taxon>
        <taxon>Clostridia</taxon>
        <taxon>Eubacteriales</taxon>
        <taxon>Clostridiaceae</taxon>
        <taxon>Youngiibacter</taxon>
    </lineage>
</organism>
<comment type="caution">
    <text evidence="2">The sequence shown here is derived from an EMBL/GenBank/DDBJ whole genome shotgun (WGS) entry which is preliminary data.</text>
</comment>
<evidence type="ECO:0000313" key="3">
    <source>
        <dbReference type="Proteomes" id="UP000017747"/>
    </source>
</evidence>
<gene>
    <name evidence="2" type="ORF">T472_0206125</name>
</gene>
<dbReference type="AlphaFoldDB" id="V7I906"/>
<keyword evidence="3" id="KW-1185">Reference proteome</keyword>